<feature type="compositionally biased region" description="Low complexity" evidence="1">
    <location>
        <begin position="1255"/>
        <end position="1266"/>
    </location>
</feature>
<feature type="compositionally biased region" description="Basic and acidic residues" evidence="1">
    <location>
        <begin position="1311"/>
        <end position="1350"/>
    </location>
</feature>
<dbReference type="InterPro" id="IPR048382">
    <property type="entry name" value="BCAS3_WD40"/>
</dbReference>
<dbReference type="Pfam" id="PF21034">
    <property type="entry name" value="BCAS3_WD40"/>
    <property type="match status" value="1"/>
</dbReference>
<feature type="compositionally biased region" description="Basic and acidic residues" evidence="1">
    <location>
        <begin position="1239"/>
        <end position="1249"/>
    </location>
</feature>
<dbReference type="SUPFAM" id="SSF50978">
    <property type="entry name" value="WD40 repeat-like"/>
    <property type="match status" value="1"/>
</dbReference>
<feature type="compositionally biased region" description="Basic residues" evidence="1">
    <location>
        <begin position="2489"/>
        <end position="2498"/>
    </location>
</feature>
<reference evidence="5" key="1">
    <citation type="submission" date="2025-08" db="UniProtKB">
        <authorList>
            <consortium name="RefSeq"/>
        </authorList>
    </citation>
    <scope>IDENTIFICATION</scope>
    <source>
        <strain evidence="5">Aabys</strain>
        <tissue evidence="5">Whole body</tissue>
    </source>
</reference>
<feature type="region of interest" description="Disordered" evidence="1">
    <location>
        <begin position="2376"/>
        <end position="2414"/>
    </location>
</feature>
<keyword evidence="4" id="KW-1185">Reference proteome</keyword>
<feature type="compositionally biased region" description="Basic and acidic residues" evidence="1">
    <location>
        <begin position="1019"/>
        <end position="1039"/>
    </location>
</feature>
<feature type="compositionally biased region" description="Basic and acidic residues" evidence="1">
    <location>
        <begin position="1419"/>
        <end position="1430"/>
    </location>
</feature>
<feature type="compositionally biased region" description="Basic and acidic residues" evidence="1">
    <location>
        <begin position="1757"/>
        <end position="1785"/>
    </location>
</feature>
<dbReference type="RefSeq" id="XP_058978122.1">
    <property type="nucleotide sequence ID" value="XM_059122139.1"/>
</dbReference>
<feature type="compositionally biased region" description="Basic and acidic residues" evidence="1">
    <location>
        <begin position="1948"/>
        <end position="2027"/>
    </location>
</feature>
<feature type="compositionally biased region" description="Polar residues" evidence="1">
    <location>
        <begin position="2198"/>
        <end position="2209"/>
    </location>
</feature>
<feature type="compositionally biased region" description="Basic and acidic residues" evidence="1">
    <location>
        <begin position="1893"/>
        <end position="1933"/>
    </location>
</feature>
<feature type="region of interest" description="Disordered" evidence="1">
    <location>
        <begin position="529"/>
        <end position="564"/>
    </location>
</feature>
<feature type="compositionally biased region" description="Basic and acidic residues" evidence="1">
    <location>
        <begin position="1565"/>
        <end position="1574"/>
    </location>
</feature>
<feature type="compositionally biased region" description="Basic and acidic residues" evidence="1">
    <location>
        <begin position="1181"/>
        <end position="1200"/>
    </location>
</feature>
<feature type="compositionally biased region" description="Basic and acidic residues" evidence="1">
    <location>
        <begin position="1538"/>
        <end position="1548"/>
    </location>
</feature>
<feature type="compositionally biased region" description="Basic and acidic residues" evidence="1">
    <location>
        <begin position="1068"/>
        <end position="1098"/>
    </location>
</feature>
<feature type="region of interest" description="Disordered" evidence="1">
    <location>
        <begin position="2337"/>
        <end position="2356"/>
    </location>
</feature>
<feature type="compositionally biased region" description="Low complexity" evidence="1">
    <location>
        <begin position="2479"/>
        <end position="2488"/>
    </location>
</feature>
<feature type="region of interest" description="Disordered" evidence="1">
    <location>
        <begin position="743"/>
        <end position="764"/>
    </location>
</feature>
<dbReference type="GeneID" id="101887274"/>
<feature type="compositionally biased region" description="Basic and acidic residues" evidence="1">
    <location>
        <begin position="1584"/>
        <end position="1621"/>
    </location>
</feature>
<sequence length="2705" mass="296516">MSADSPRRSLNTARGLVAVPSIVPPQVVSDRSILDSAIGLFNEVTLAHQPHTDPKDTITWARFETAADISDPRFGEDWELDGNVAPPLLLILGYGLGVQVWAIPANGEAVEVLSWRHGIVSALRVLPTPSTSSSIEENGRADEPTDAFAEKRPLIALVDGSSSSGSQPQFCAVNFISLKTGTQVKAIKFKNPVIDVLANRSSIVITFHERIAVFDARTLEDRLSITTCYPSPGINPNPVALGPRWLAYAEHKLLHSKRSGGGCDGEGVASYTATVLNASKSLVKGLRELGEQVAAGLTGTTGSGTSSKNTSFDSGTGPDAKQPGIITVIDIKNPLRDYSPTTGVPMSSAQTAGTDPIIAHFIAHSEALVAMEFDNSGMLLVTADRRGHDFHVFRIQPNPVGPSLAAVHHLYVLHRGDTSAKVQNIAFSLDSRWVAVSTLRGTTHVFPITPYGGPMGVRTHTSLHVVNKLSRFHRSAGLSAEGRSNSPISHSESTTFSLSLQPYHNATLPPYPRPTVVMPLAQLRQPFALGSPPGSATLAGGKSGPAGPGSGSQRQRLSSLSDDSGKPLSVCAIFAKSRSWLLDPPNVTREAPHRMQRKAVDSLFVMAGHGALIQYDLDTKLASNVAKEKICDDTPIELEVEAKAQWNLGRRKEGSQEIMPPLSSDNWLVKNRNSCMLTDSTRQYDDSDDRGESWLAQVEIVTHAGPHRRLWMGPQFVFKTYNTPSGSNLSHVDSEAVEIGTNKAAASTKPDHSSPLNMPLSAGGRSSAVPVLIESGSYSSIEQSPKLMDRFRHDHLDSDYSVAHGDTRLKEDLADAMRESPSVSTASKESGGRGCETTGCSSDNIAFYDALAEHDDDYDHDDQDKDYLHHNRNASAAALASALPNIHSYDNSSSYESIDSLKKPNVSIEKIVNPLGTVTTVTSCLTAEVKTDILDEVVSQLAAEDTVIHENCDESLFRPVVAIFCDEKTRLKQEEDARKEQELCQPPENISNKLIVPVIAKEVDDALNKKEKQKNKLSKQRDSSSETLRAKEQQSKFEELSSLNRKCKVEEKPKAKEEQVAKESGVAKNEKKEETISVESKEEKIEKKDEKLKKEKVSEQMPVMERSMSSLVKTKESEKSKNLTKEELPKSSSQSVKTAEKEKTVSSSCKTKESVKSKSLSEEETLPVSKTENKTSMSKSRKSEERELVVEKKVAVKETTKPNPFGESKKSTSEKESSPKPSTKKSLKTSTTTDDSEEDRNATPERELSPKPSNATKKALKSSTTTDESEDDKPIEFKRMTPVKAEIKPATQKPLTKKELKKQQQQQQLQKAKEEENKLKETEKNKKEMEQKKKEEEEILKMAKKSKESEELPEEPAEVRATQKVTPKNDNQKTIKEDSKEEETKKVVKEDEKSCKTSSEVKRSEVALKENENPQAAIKSEKTAPKENDNKSSQLDTAESPKTAKKIQNDSPKPNLVKTEQLNVKDLADSLIELDSQEEEMKKDVEEEKTTPVLEAVEIFKAPEVKPAISKKNKKKGQKSGSSSESEEVVEVPTEPTTSKKEKMETNKKSSLSSEGSSTDLADSLLERKERDMEQTMYISFSQIEERKAKSDELKEEKKSKSQEKIAKREESPEPNSKSEQKTQLQAIKKKDIKEQPVEETREVKEKSKSENENIKEYKISVKEEEPKKKEATKSSKITAKDDPPATKEIQTKTTQSSDIEGFTSLESNTGKTAIGNLNKDENKDKTEKSKKTSKEEPDTVNQKVSEKATKLNVDPADIKKVVSESKKSEPDSKQDDAVSKKSVAESKQSITVSKTKEAESKQNTAQKESPKAEVIAVKSEESKKSAMKSSEVTKESTEGEKEKPSAKPVKGNEKTKSVKESSGEEVKSKGNTESEDEKSLETTVTIKLKKSQLGEKKVEKRPTKGSEENEKDADAWKSKKPEQKAKDDKAVVQEKTSTSTDNASVKNESDKTSLVKTKKTEAKEKVEDESDKEKIVTSKEDEHKKTSLKVNREKSEIKDDKDKTMATKEAKKEEPLKTLPEKEKPKQGNNKTPGISEIPKKANESKKETKSEEISPKESFVLKLAKKDEVVVEQPKLQRKEKDPEAEKPKPSLDANKEALKTKTTPPSSPKKKQEATKKSENEKPSKEEKETKSEINKTQVEVEKKTTWANITKQDKSAEDKTTKKESSSSGEEYKIRVVESSSKDTLDGAGKNKKPSTSSGEKSMTPTLPPPPVASAWKTLSGAEMISQNLNKQESTKSQVSPSQSGGAIPKFSKATASEKLLPELPTPKEAKEPLGSSKTAPSTKKSKNSPTALDDFPILKPLDALPPLPSLEPLELLSDKSSPNLKDISLINFESPLQENPALERKITPPPRGFTEQNLIFALCGSLHYENEQRSRVTPEKSDVSPTTPSSSNRSSSALDEPSMADYKSLTENDDPYISLEQSSQDTYTTNTNTTNDKFSSSTNSSGTEEIIIMEEKKMTKKQKRKRQQQLLELQKQKEQQLQQQHHHHHSSHLSHHDVDDDELRPLIAMSESQIENVASAAAVNPSTSPLPSLLDESFTMKPLIGKSNTLNHSTTTDSEGPMPATTSDDNVFIMPSAVNSSAGAGSGHQQHKIKTKKLEHKINLMAAIEAATSSSTSSAEESGVELGGSGRHHECDDTAASPLVPTSLISAAGLTATASTSVLPMSMAAMVAAGGAGAAPLTLNATAAGALKKKTKRQSP</sequence>
<feature type="compositionally biased region" description="Low complexity" evidence="1">
    <location>
        <begin position="2280"/>
        <end position="2296"/>
    </location>
</feature>
<feature type="region of interest" description="Disordered" evidence="1">
    <location>
        <begin position="1009"/>
        <end position="2326"/>
    </location>
</feature>
<feature type="region of interest" description="Disordered" evidence="1">
    <location>
        <begin position="2479"/>
        <end position="2503"/>
    </location>
</feature>
<feature type="region of interest" description="Disordered" evidence="1">
    <location>
        <begin position="815"/>
        <end position="835"/>
    </location>
</feature>
<proteinExistence type="predicted"/>
<feature type="compositionally biased region" description="Low complexity" evidence="1">
    <location>
        <begin position="2616"/>
        <end position="2626"/>
    </location>
</feature>
<keyword evidence="2" id="KW-0812">Transmembrane</keyword>
<feature type="compositionally biased region" description="Basic and acidic residues" evidence="1">
    <location>
        <begin position="1047"/>
        <end position="1061"/>
    </location>
</feature>
<keyword evidence="2" id="KW-0472">Membrane</keyword>
<feature type="transmembrane region" description="Helical" evidence="2">
    <location>
        <begin position="2672"/>
        <end position="2696"/>
    </location>
</feature>
<dbReference type="InterPro" id="IPR045142">
    <property type="entry name" value="BCAS3-like"/>
</dbReference>
<dbReference type="Proteomes" id="UP001652621">
    <property type="component" value="Unplaced"/>
</dbReference>
<feature type="compositionally biased region" description="Gly residues" evidence="1">
    <location>
        <begin position="541"/>
        <end position="550"/>
    </location>
</feature>
<feature type="compositionally biased region" description="Low complexity" evidence="1">
    <location>
        <begin position="2315"/>
        <end position="2326"/>
    </location>
</feature>
<feature type="compositionally biased region" description="Low complexity" evidence="1">
    <location>
        <begin position="551"/>
        <end position="562"/>
    </location>
</feature>
<feature type="compositionally biased region" description="Basic and acidic residues" evidence="1">
    <location>
        <begin position="1370"/>
        <end position="1412"/>
    </location>
</feature>
<keyword evidence="2" id="KW-1133">Transmembrane helix</keyword>
<feature type="compositionally biased region" description="Basic and acidic residues" evidence="1">
    <location>
        <begin position="1479"/>
        <end position="1490"/>
    </location>
</feature>
<feature type="domain" description="BCAS3 WD40" evidence="3">
    <location>
        <begin position="57"/>
        <end position="479"/>
    </location>
</feature>
<dbReference type="InterPro" id="IPR036322">
    <property type="entry name" value="WD40_repeat_dom_sf"/>
</dbReference>
<gene>
    <name evidence="5" type="primary">LOC101887274</name>
</gene>
<evidence type="ECO:0000313" key="5">
    <source>
        <dbReference type="RefSeq" id="XP_058978122.1"/>
    </source>
</evidence>
<feature type="compositionally biased region" description="Basic residues" evidence="1">
    <location>
        <begin position="1509"/>
        <end position="1518"/>
    </location>
</feature>
<feature type="compositionally biased region" description="Basic and acidic residues" evidence="1">
    <location>
        <begin position="1113"/>
        <end position="1129"/>
    </location>
</feature>
<feature type="compositionally biased region" description="Basic and acidic residues" evidence="1">
    <location>
        <begin position="1629"/>
        <end position="1686"/>
    </location>
</feature>
<name>A0ABM3UX64_MUSDO</name>
<feature type="compositionally biased region" description="Basic and acidic residues" evidence="1">
    <location>
        <begin position="2155"/>
        <end position="2189"/>
    </location>
</feature>
<feature type="compositionally biased region" description="Basic and acidic residues" evidence="1">
    <location>
        <begin position="2113"/>
        <end position="2148"/>
    </location>
</feature>
<feature type="compositionally biased region" description="Polar residues" evidence="1">
    <location>
        <begin position="2229"/>
        <end position="2249"/>
    </location>
</feature>
<feature type="compositionally biased region" description="Low complexity" evidence="1">
    <location>
        <begin position="2389"/>
        <end position="2401"/>
    </location>
</feature>
<evidence type="ECO:0000259" key="3">
    <source>
        <dbReference type="Pfam" id="PF21034"/>
    </source>
</evidence>
<accession>A0ABM3UX64</accession>
<feature type="compositionally biased region" description="Basic and acidic residues" evidence="1">
    <location>
        <begin position="1138"/>
        <end position="1161"/>
    </location>
</feature>
<feature type="region of interest" description="Disordered" evidence="1">
    <location>
        <begin position="2616"/>
        <end position="2643"/>
    </location>
</feature>
<feature type="compositionally biased region" description="Basic and acidic residues" evidence="1">
    <location>
        <begin position="2376"/>
        <end position="2387"/>
    </location>
</feature>
<feature type="compositionally biased region" description="Basic and acidic residues" evidence="1">
    <location>
        <begin position="1719"/>
        <end position="1738"/>
    </location>
</feature>
<evidence type="ECO:0000313" key="4">
    <source>
        <dbReference type="Proteomes" id="UP001652621"/>
    </source>
</evidence>
<feature type="compositionally biased region" description="Basic and acidic residues" evidence="1">
    <location>
        <begin position="2039"/>
        <end position="2057"/>
    </location>
</feature>
<dbReference type="PANTHER" id="PTHR13268:SF0">
    <property type="entry name" value="BCAS3 MICROTUBULE ASSOCIATED CELL MIGRATION FACTOR"/>
    <property type="match status" value="1"/>
</dbReference>
<dbReference type="PANTHER" id="PTHR13268">
    <property type="entry name" value="BREAST CARCINOMA AMPLIFIED SEQUENCE 3"/>
    <property type="match status" value="1"/>
</dbReference>
<feature type="compositionally biased region" description="Polar residues" evidence="1">
    <location>
        <begin position="1692"/>
        <end position="1712"/>
    </location>
</feature>
<feature type="compositionally biased region" description="Polar residues" evidence="1">
    <location>
        <begin position="1168"/>
        <end position="1177"/>
    </location>
</feature>
<feature type="compositionally biased region" description="Low complexity" evidence="1">
    <location>
        <begin position="296"/>
        <end position="311"/>
    </location>
</feature>
<feature type="region of interest" description="Disordered" evidence="1">
    <location>
        <begin position="296"/>
        <end position="323"/>
    </location>
</feature>
<feature type="region of interest" description="Disordered" evidence="1">
    <location>
        <begin position="2431"/>
        <end position="2454"/>
    </location>
</feature>
<feature type="compositionally biased region" description="Polar residues" evidence="1">
    <location>
        <begin position="1935"/>
        <end position="1947"/>
    </location>
</feature>
<feature type="compositionally biased region" description="Basic and acidic residues" evidence="1">
    <location>
        <begin position="2066"/>
        <end position="2102"/>
    </location>
</feature>
<feature type="compositionally biased region" description="Basic and acidic residues" evidence="1">
    <location>
        <begin position="1832"/>
        <end position="1881"/>
    </location>
</feature>
<feature type="compositionally biased region" description="Basic and acidic residues" evidence="1">
    <location>
        <begin position="1207"/>
        <end position="1218"/>
    </location>
</feature>
<organism evidence="4 5">
    <name type="scientific">Musca domestica</name>
    <name type="common">House fly</name>
    <dbReference type="NCBI Taxonomy" id="7370"/>
    <lineage>
        <taxon>Eukaryota</taxon>
        <taxon>Metazoa</taxon>
        <taxon>Ecdysozoa</taxon>
        <taxon>Arthropoda</taxon>
        <taxon>Hexapoda</taxon>
        <taxon>Insecta</taxon>
        <taxon>Pterygota</taxon>
        <taxon>Neoptera</taxon>
        <taxon>Endopterygota</taxon>
        <taxon>Diptera</taxon>
        <taxon>Brachycera</taxon>
        <taxon>Muscomorpha</taxon>
        <taxon>Muscoidea</taxon>
        <taxon>Muscidae</taxon>
        <taxon>Musca</taxon>
    </lineage>
</organism>
<protein>
    <submittedName>
        <fullName evidence="5">Titin isoform X2</fullName>
    </submittedName>
</protein>
<evidence type="ECO:0000256" key="2">
    <source>
        <dbReference type="SAM" id="Phobius"/>
    </source>
</evidence>
<evidence type="ECO:0000256" key="1">
    <source>
        <dbReference type="SAM" id="MobiDB-lite"/>
    </source>
</evidence>